<accession>A0A8X6HEF7</accession>
<protein>
    <submittedName>
        <fullName evidence="1">Uncharacterized protein</fullName>
    </submittedName>
</protein>
<dbReference type="Proteomes" id="UP000887116">
    <property type="component" value="Unassembled WGS sequence"/>
</dbReference>
<comment type="caution">
    <text evidence="1">The sequence shown here is derived from an EMBL/GenBank/DDBJ whole genome shotgun (WGS) entry which is preliminary data.</text>
</comment>
<dbReference type="AlphaFoldDB" id="A0A8X6HEF7"/>
<organism evidence="1 2">
    <name type="scientific">Trichonephila clavata</name>
    <name type="common">Joro spider</name>
    <name type="synonym">Nephila clavata</name>
    <dbReference type="NCBI Taxonomy" id="2740835"/>
    <lineage>
        <taxon>Eukaryota</taxon>
        <taxon>Metazoa</taxon>
        <taxon>Ecdysozoa</taxon>
        <taxon>Arthropoda</taxon>
        <taxon>Chelicerata</taxon>
        <taxon>Arachnida</taxon>
        <taxon>Araneae</taxon>
        <taxon>Araneomorphae</taxon>
        <taxon>Entelegynae</taxon>
        <taxon>Araneoidea</taxon>
        <taxon>Nephilidae</taxon>
        <taxon>Trichonephila</taxon>
    </lineage>
</organism>
<keyword evidence="2" id="KW-1185">Reference proteome</keyword>
<evidence type="ECO:0000313" key="1">
    <source>
        <dbReference type="EMBL" id="GFR21883.1"/>
    </source>
</evidence>
<reference evidence="1" key="1">
    <citation type="submission" date="2020-07" db="EMBL/GenBank/DDBJ databases">
        <title>Multicomponent nature underlies the extraordinary mechanical properties of spider dragline silk.</title>
        <authorList>
            <person name="Kono N."/>
            <person name="Nakamura H."/>
            <person name="Mori M."/>
            <person name="Yoshida Y."/>
            <person name="Ohtoshi R."/>
            <person name="Malay A.D."/>
            <person name="Moran D.A.P."/>
            <person name="Tomita M."/>
            <person name="Numata K."/>
            <person name="Arakawa K."/>
        </authorList>
    </citation>
    <scope>NUCLEOTIDE SEQUENCE</scope>
</reference>
<sequence>MTFAAPEENHQPSSIKTSYFLYFRVKPVPHSADMPILDPPKKYEIVKDYAEEKFIRPGTFHDPDFEAEDLN</sequence>
<dbReference type="OrthoDB" id="7490920at2759"/>
<proteinExistence type="predicted"/>
<name>A0A8X6HEF7_TRICU</name>
<dbReference type="EMBL" id="BMAO01038010">
    <property type="protein sequence ID" value="GFR21883.1"/>
    <property type="molecule type" value="Genomic_DNA"/>
</dbReference>
<gene>
    <name evidence="1" type="ORF">TNCT_343001</name>
</gene>
<evidence type="ECO:0000313" key="2">
    <source>
        <dbReference type="Proteomes" id="UP000887116"/>
    </source>
</evidence>